<evidence type="ECO:0000313" key="3">
    <source>
        <dbReference type="Proteomes" id="UP001597374"/>
    </source>
</evidence>
<evidence type="ECO:0000259" key="1">
    <source>
        <dbReference type="Pfam" id="PF01814"/>
    </source>
</evidence>
<dbReference type="InterPro" id="IPR012312">
    <property type="entry name" value="Hemerythrin-like"/>
</dbReference>
<comment type="caution">
    <text evidence="2">The sequence shown here is derived from an EMBL/GenBank/DDBJ whole genome shotgun (WGS) entry which is preliminary data.</text>
</comment>
<dbReference type="Gene3D" id="1.20.120.520">
    <property type="entry name" value="nmb1532 protein domain like"/>
    <property type="match status" value="1"/>
</dbReference>
<feature type="domain" description="Hemerythrin-like" evidence="1">
    <location>
        <begin position="35"/>
        <end position="128"/>
    </location>
</feature>
<protein>
    <submittedName>
        <fullName evidence="2">Hemerythrin domain-containing protein</fullName>
    </submittedName>
</protein>
<proteinExistence type="predicted"/>
<dbReference type="Proteomes" id="UP001597374">
    <property type="component" value="Unassembled WGS sequence"/>
</dbReference>
<evidence type="ECO:0000313" key="2">
    <source>
        <dbReference type="EMBL" id="MFD2245135.1"/>
    </source>
</evidence>
<gene>
    <name evidence="2" type="ORF">ACFSKP_02645</name>
</gene>
<reference evidence="3" key="1">
    <citation type="journal article" date="2019" name="Int. J. Syst. Evol. Microbiol.">
        <title>The Global Catalogue of Microorganisms (GCM) 10K type strain sequencing project: providing services to taxonomists for standard genome sequencing and annotation.</title>
        <authorList>
            <consortium name="The Broad Institute Genomics Platform"/>
            <consortium name="The Broad Institute Genome Sequencing Center for Infectious Disease"/>
            <person name="Wu L."/>
            <person name="Ma J."/>
        </authorList>
    </citation>
    <scope>NUCLEOTIDE SEQUENCE [LARGE SCALE GENOMIC DNA]</scope>
    <source>
        <strain evidence="3">CGMCC 4.1782</strain>
    </source>
</reference>
<name>A0ABW5CV00_9BACT</name>
<accession>A0ABW5CV00</accession>
<dbReference type="Pfam" id="PF01814">
    <property type="entry name" value="Hemerythrin"/>
    <property type="match status" value="1"/>
</dbReference>
<dbReference type="EMBL" id="JBHUIM010000001">
    <property type="protein sequence ID" value="MFD2245135.1"/>
    <property type="molecule type" value="Genomic_DNA"/>
</dbReference>
<dbReference type="RefSeq" id="WP_250429440.1">
    <property type="nucleotide sequence ID" value="NZ_JALPRR010000002.1"/>
</dbReference>
<sequence length="167" mass="20068">METTLKPQKRDKSLVPFSKDHHYGLLFTWKLRQGLANGTPIEVLSRYVRYFWETILKNHCKEEEIVLRRLVKDNHPMRIRMEEEHHLLHAIIDKVLAGQRLTPELLNVLQQDLVDHIRWEERELFPYIQQVADPDELQLIGKLLEQKWQKPVEAFEPEFWVVQKETA</sequence>
<organism evidence="2 3">
    <name type="scientific">Pontibacter ruber</name>
    <dbReference type="NCBI Taxonomy" id="1343895"/>
    <lineage>
        <taxon>Bacteria</taxon>
        <taxon>Pseudomonadati</taxon>
        <taxon>Bacteroidota</taxon>
        <taxon>Cytophagia</taxon>
        <taxon>Cytophagales</taxon>
        <taxon>Hymenobacteraceae</taxon>
        <taxon>Pontibacter</taxon>
    </lineage>
</organism>
<keyword evidence="3" id="KW-1185">Reference proteome</keyword>